<organism evidence="1 2">
    <name type="scientific">Algoriphagus yeomjeoni</name>
    <dbReference type="NCBI Taxonomy" id="291403"/>
    <lineage>
        <taxon>Bacteria</taxon>
        <taxon>Pseudomonadati</taxon>
        <taxon>Bacteroidota</taxon>
        <taxon>Cytophagia</taxon>
        <taxon>Cytophagales</taxon>
        <taxon>Cyclobacteriaceae</taxon>
        <taxon>Algoriphagus</taxon>
    </lineage>
</organism>
<accession>A0A327P3E1</accession>
<reference evidence="1 2" key="1">
    <citation type="submission" date="2018-06" db="EMBL/GenBank/DDBJ databases">
        <title>Genomic Encyclopedia of Archaeal and Bacterial Type Strains, Phase II (KMG-II): from individual species to whole genera.</title>
        <authorList>
            <person name="Goeker M."/>
        </authorList>
    </citation>
    <scope>NUCLEOTIDE SEQUENCE [LARGE SCALE GENOMIC DNA]</scope>
    <source>
        <strain evidence="1 2">DSM 23446</strain>
    </source>
</reference>
<sequence>MLEKIKKSKATMPPLRTNCLDLFPNRPDYSSGKVGLVVLSRIFSNSTPSRSGNSGRKEQSYFSRNRTPVWINKLLLEKQLNDIFHNYSFNLIVFPQQVH</sequence>
<dbReference type="EMBL" id="QLLK01000010">
    <property type="protein sequence ID" value="RAI86760.1"/>
    <property type="molecule type" value="Genomic_DNA"/>
</dbReference>
<dbReference type="Proteomes" id="UP000249610">
    <property type="component" value="Unassembled WGS sequence"/>
</dbReference>
<name>A0A327P3E1_9BACT</name>
<evidence type="ECO:0000313" key="2">
    <source>
        <dbReference type="Proteomes" id="UP000249610"/>
    </source>
</evidence>
<protein>
    <submittedName>
        <fullName evidence="1">Uncharacterized protein</fullName>
    </submittedName>
</protein>
<dbReference type="AlphaFoldDB" id="A0A327P3E1"/>
<proteinExistence type="predicted"/>
<keyword evidence="2" id="KW-1185">Reference proteome</keyword>
<comment type="caution">
    <text evidence="1">The sequence shown here is derived from an EMBL/GenBank/DDBJ whole genome shotgun (WGS) entry which is preliminary data.</text>
</comment>
<gene>
    <name evidence="1" type="ORF">LV83_03317</name>
</gene>
<evidence type="ECO:0000313" key="1">
    <source>
        <dbReference type="EMBL" id="RAI86760.1"/>
    </source>
</evidence>